<gene>
    <name evidence="5" type="ORF">SLEP1_g8051</name>
</gene>
<keyword evidence="2 4" id="KW-0328">Glycosyltransferase</keyword>
<accession>A0AAV5I6E1</accession>
<name>A0AAV5I6E1_9ROSI</name>
<dbReference type="AlphaFoldDB" id="A0AAV5I6E1"/>
<evidence type="ECO:0000256" key="3">
    <source>
        <dbReference type="ARBA" id="ARBA00022679"/>
    </source>
</evidence>
<dbReference type="FunFam" id="3.40.50.2000:FF:000056">
    <property type="entry name" value="Glycosyltransferase"/>
    <property type="match status" value="1"/>
</dbReference>
<protein>
    <recommendedName>
        <fullName evidence="7">Glycosyltransferase</fullName>
    </recommendedName>
</protein>
<dbReference type="Gene3D" id="3.40.50.2000">
    <property type="entry name" value="Glycogen Phosphorylase B"/>
    <property type="match status" value="3"/>
</dbReference>
<dbReference type="InterPro" id="IPR035595">
    <property type="entry name" value="UDP_glycos_trans_CS"/>
</dbReference>
<evidence type="ECO:0000313" key="5">
    <source>
        <dbReference type="EMBL" id="GKU94580.1"/>
    </source>
</evidence>
<dbReference type="PANTHER" id="PTHR48046">
    <property type="entry name" value="UDP-GLYCOSYLTRANSFERASE 72E1"/>
    <property type="match status" value="1"/>
</dbReference>
<organism evidence="5 6">
    <name type="scientific">Rubroshorea leprosula</name>
    <dbReference type="NCBI Taxonomy" id="152421"/>
    <lineage>
        <taxon>Eukaryota</taxon>
        <taxon>Viridiplantae</taxon>
        <taxon>Streptophyta</taxon>
        <taxon>Embryophyta</taxon>
        <taxon>Tracheophyta</taxon>
        <taxon>Spermatophyta</taxon>
        <taxon>Magnoliopsida</taxon>
        <taxon>eudicotyledons</taxon>
        <taxon>Gunneridae</taxon>
        <taxon>Pentapetalae</taxon>
        <taxon>rosids</taxon>
        <taxon>malvids</taxon>
        <taxon>Malvales</taxon>
        <taxon>Dipterocarpaceae</taxon>
        <taxon>Rubroshorea</taxon>
    </lineage>
</organism>
<dbReference type="GO" id="GO:0008194">
    <property type="term" value="F:UDP-glycosyltransferase activity"/>
    <property type="evidence" value="ECO:0007669"/>
    <property type="project" value="InterPro"/>
</dbReference>
<dbReference type="PANTHER" id="PTHR48046:SF7">
    <property type="entry name" value="UDP-GLYCOSYLTRANSFERASE 72E1"/>
    <property type="match status" value="1"/>
</dbReference>
<sequence length="380" mass="41274">MKPHAALLTNPGMGHLIPVLELDKRMVTLHGFHATVFVVANTGDHASTTLVNSPTPDNLGIVSLPPVDTDAAIPTKLVVIVRQSLPFLRTAISSMKHSPFDGQLVNGNVKAQKPLKIPCCKLLRLDDTLSLFLDQSDPSFKGFIRLGIVCSKADGILVNSWEDLEHSTFQALKDAAILGQVSKASVYPIRKLARRSGPQVLDQKLMDWLDKQPTDSVIYVSFGSGGTLSAQQITELAWGLVLSQQRFIWVVRPPADNDAHGSYFTLEQGSGTDPDFLPDEFLSRTRDVGLVVPMWAPQADILSHTSVGGFLSHCGWNSSLESLTNGVPMIAWPLCAEQRMNATMLMEEVGVAIGLKQSAREDGVVGREVIGESVRKRGGH</sequence>
<dbReference type="Pfam" id="PF00201">
    <property type="entry name" value="UDPGT"/>
    <property type="match status" value="1"/>
</dbReference>
<evidence type="ECO:0000256" key="4">
    <source>
        <dbReference type="RuleBase" id="RU003718"/>
    </source>
</evidence>
<evidence type="ECO:0000256" key="1">
    <source>
        <dbReference type="ARBA" id="ARBA00009995"/>
    </source>
</evidence>
<evidence type="ECO:0008006" key="7">
    <source>
        <dbReference type="Google" id="ProtNLM"/>
    </source>
</evidence>
<evidence type="ECO:0000256" key="2">
    <source>
        <dbReference type="ARBA" id="ARBA00022676"/>
    </source>
</evidence>
<reference evidence="5 6" key="1">
    <citation type="journal article" date="2021" name="Commun. Biol.">
        <title>The genome of Shorea leprosula (Dipterocarpaceae) highlights the ecological relevance of drought in aseasonal tropical rainforests.</title>
        <authorList>
            <person name="Ng K.K.S."/>
            <person name="Kobayashi M.J."/>
            <person name="Fawcett J.A."/>
            <person name="Hatakeyama M."/>
            <person name="Paape T."/>
            <person name="Ng C.H."/>
            <person name="Ang C.C."/>
            <person name="Tnah L.H."/>
            <person name="Lee C.T."/>
            <person name="Nishiyama T."/>
            <person name="Sese J."/>
            <person name="O'Brien M.J."/>
            <person name="Copetti D."/>
            <person name="Mohd Noor M.I."/>
            <person name="Ong R.C."/>
            <person name="Putra M."/>
            <person name="Sireger I.Z."/>
            <person name="Indrioko S."/>
            <person name="Kosugi Y."/>
            <person name="Izuno A."/>
            <person name="Isagi Y."/>
            <person name="Lee S.L."/>
            <person name="Shimizu K.K."/>
        </authorList>
    </citation>
    <scope>NUCLEOTIDE SEQUENCE [LARGE SCALE GENOMIC DNA]</scope>
    <source>
        <strain evidence="5">214</strain>
    </source>
</reference>
<dbReference type="InterPro" id="IPR002213">
    <property type="entry name" value="UDP_glucos_trans"/>
</dbReference>
<dbReference type="CDD" id="cd03784">
    <property type="entry name" value="GT1_Gtf-like"/>
    <property type="match status" value="1"/>
</dbReference>
<comment type="caution">
    <text evidence="5">The sequence shown here is derived from an EMBL/GenBank/DDBJ whole genome shotgun (WGS) entry which is preliminary data.</text>
</comment>
<dbReference type="PROSITE" id="PS00375">
    <property type="entry name" value="UDPGT"/>
    <property type="match status" value="1"/>
</dbReference>
<keyword evidence="6" id="KW-1185">Reference proteome</keyword>
<comment type="similarity">
    <text evidence="1 4">Belongs to the UDP-glycosyltransferase family.</text>
</comment>
<keyword evidence="3 4" id="KW-0808">Transferase</keyword>
<dbReference type="EMBL" id="BPVZ01000008">
    <property type="protein sequence ID" value="GKU94580.1"/>
    <property type="molecule type" value="Genomic_DNA"/>
</dbReference>
<dbReference type="SUPFAM" id="SSF53756">
    <property type="entry name" value="UDP-Glycosyltransferase/glycogen phosphorylase"/>
    <property type="match status" value="1"/>
</dbReference>
<proteinExistence type="inferred from homology"/>
<evidence type="ECO:0000313" key="6">
    <source>
        <dbReference type="Proteomes" id="UP001054252"/>
    </source>
</evidence>
<dbReference type="Proteomes" id="UP001054252">
    <property type="component" value="Unassembled WGS sequence"/>
</dbReference>